<dbReference type="Proteomes" id="UP000008021">
    <property type="component" value="Chromosome 7"/>
</dbReference>
<reference evidence="2" key="1">
    <citation type="submission" date="2015-04" db="UniProtKB">
        <authorList>
            <consortium name="EnsemblPlants"/>
        </authorList>
    </citation>
    <scope>IDENTIFICATION</scope>
</reference>
<dbReference type="AlphaFoldDB" id="A0A0E0EGA0"/>
<evidence type="ECO:0000313" key="2">
    <source>
        <dbReference type="EnsemblPlants" id="OMERI07G23190.1"/>
    </source>
</evidence>
<dbReference type="EnsemblPlants" id="OMERI07G23190.1">
    <property type="protein sequence ID" value="OMERI07G23190.1"/>
    <property type="gene ID" value="OMERI07G23190"/>
</dbReference>
<sequence>MWGPQKSYPPISLSASVGRGPAAAETREWHWSGDGGVWARAGATAAAEIETAVEGWPKKTGHENGRVLATLGPATALSTTVLHALSTGHDAPASAVLPPRPRTRKGHLRLATATRVGIPSKMAASGGGFFCTCGGGVEGGRSGAGRGGGGAADGCGRRAEPADNDATTRELGLFFLRGTRVGTWEASASSILLLVAEAIGKGRQMRTGWTAASKR</sequence>
<feature type="region of interest" description="Disordered" evidence="1">
    <location>
        <begin position="142"/>
        <end position="163"/>
    </location>
</feature>
<keyword evidence="3" id="KW-1185">Reference proteome</keyword>
<proteinExistence type="predicted"/>
<dbReference type="Gramene" id="OMERI07G23190.1">
    <property type="protein sequence ID" value="OMERI07G23190.1"/>
    <property type="gene ID" value="OMERI07G23190"/>
</dbReference>
<evidence type="ECO:0000256" key="1">
    <source>
        <dbReference type="SAM" id="MobiDB-lite"/>
    </source>
</evidence>
<dbReference type="HOGENOM" id="CLU_1350810_0_0_1"/>
<feature type="compositionally biased region" description="Gly residues" evidence="1">
    <location>
        <begin position="142"/>
        <end position="153"/>
    </location>
</feature>
<accession>A0A0E0EGA0</accession>
<evidence type="ECO:0008006" key="4">
    <source>
        <dbReference type="Google" id="ProtNLM"/>
    </source>
</evidence>
<reference evidence="2" key="2">
    <citation type="submission" date="2018-05" db="EMBL/GenBank/DDBJ databases">
        <title>OmerRS3 (Oryza meridionalis Reference Sequence Version 3).</title>
        <authorList>
            <person name="Zhang J."/>
            <person name="Kudrna D."/>
            <person name="Lee S."/>
            <person name="Talag J."/>
            <person name="Welchert J."/>
            <person name="Wing R.A."/>
        </authorList>
    </citation>
    <scope>NUCLEOTIDE SEQUENCE [LARGE SCALE GENOMIC DNA]</scope>
    <source>
        <strain evidence="2">cv. OR44</strain>
    </source>
</reference>
<protein>
    <recommendedName>
        <fullName evidence="4">DUF834 domain-containing protein</fullName>
    </recommendedName>
</protein>
<name>A0A0E0EGA0_9ORYZ</name>
<evidence type="ECO:0000313" key="3">
    <source>
        <dbReference type="Proteomes" id="UP000008021"/>
    </source>
</evidence>
<organism evidence="2">
    <name type="scientific">Oryza meridionalis</name>
    <dbReference type="NCBI Taxonomy" id="40149"/>
    <lineage>
        <taxon>Eukaryota</taxon>
        <taxon>Viridiplantae</taxon>
        <taxon>Streptophyta</taxon>
        <taxon>Embryophyta</taxon>
        <taxon>Tracheophyta</taxon>
        <taxon>Spermatophyta</taxon>
        <taxon>Magnoliopsida</taxon>
        <taxon>Liliopsida</taxon>
        <taxon>Poales</taxon>
        <taxon>Poaceae</taxon>
        <taxon>BOP clade</taxon>
        <taxon>Oryzoideae</taxon>
        <taxon>Oryzeae</taxon>
        <taxon>Oryzinae</taxon>
        <taxon>Oryza</taxon>
    </lineage>
</organism>